<comment type="similarity">
    <text evidence="1 5">Belongs to the 5-formyltetrahydrofolate cyclo-ligase family.</text>
</comment>
<dbReference type="Gene3D" id="3.40.50.10420">
    <property type="entry name" value="NagB/RpiA/CoA transferase-like"/>
    <property type="match status" value="1"/>
</dbReference>
<evidence type="ECO:0000313" key="6">
    <source>
        <dbReference type="EMBL" id="PJZ25483.1"/>
    </source>
</evidence>
<organism evidence="6 7">
    <name type="scientific">Leptospira hartskeerlii</name>
    <dbReference type="NCBI Taxonomy" id="2023177"/>
    <lineage>
        <taxon>Bacteria</taxon>
        <taxon>Pseudomonadati</taxon>
        <taxon>Spirochaetota</taxon>
        <taxon>Spirochaetia</taxon>
        <taxon>Leptospirales</taxon>
        <taxon>Leptospiraceae</taxon>
        <taxon>Leptospira</taxon>
    </lineage>
</organism>
<dbReference type="InterPro" id="IPR002698">
    <property type="entry name" value="FTHF_cligase"/>
</dbReference>
<dbReference type="EC" id="6.3.3.2" evidence="5"/>
<name>A0A2M9XCR5_9LEPT</name>
<dbReference type="SUPFAM" id="SSF100950">
    <property type="entry name" value="NagB/RpiA/CoA transferase-like"/>
    <property type="match status" value="1"/>
</dbReference>
<comment type="caution">
    <text evidence="6">The sequence shown here is derived from an EMBL/GenBank/DDBJ whole genome shotgun (WGS) entry which is preliminary data.</text>
</comment>
<sequence length="195" mass="21433">MVSKSEARKKMKSLLLGVPSRKEKEESIRASLLEFLRHSSSSSQLKIISYVADDFEISPFLPLGSSLQLGNFSLDIFFPKVTNSGLKFISGSGFSSGAFGILEPTGEEFLKPEDADWIIVPALGWNGEGARLGRGKGFYDRSLKDILSEKMIGLSFEDLYPCDFSEEPHDLKAGTVITEKKNHCFPGKMGEKSVG</sequence>
<evidence type="ECO:0000256" key="2">
    <source>
        <dbReference type="ARBA" id="ARBA00022741"/>
    </source>
</evidence>
<evidence type="ECO:0000256" key="5">
    <source>
        <dbReference type="RuleBase" id="RU361279"/>
    </source>
</evidence>
<gene>
    <name evidence="6" type="ORF">CH357_11250</name>
</gene>
<evidence type="ECO:0000313" key="7">
    <source>
        <dbReference type="Proteomes" id="UP000232196"/>
    </source>
</evidence>
<dbReference type="GO" id="GO:0035999">
    <property type="term" value="P:tetrahydrofolate interconversion"/>
    <property type="evidence" value="ECO:0007669"/>
    <property type="project" value="TreeGrafter"/>
</dbReference>
<keyword evidence="6" id="KW-0436">Ligase</keyword>
<protein>
    <recommendedName>
        <fullName evidence="5">5-formyltetrahydrofolate cyclo-ligase</fullName>
        <ecNumber evidence="5">6.3.3.2</ecNumber>
    </recommendedName>
</protein>
<dbReference type="AlphaFoldDB" id="A0A2M9XCR5"/>
<dbReference type="GO" id="GO:0005524">
    <property type="term" value="F:ATP binding"/>
    <property type="evidence" value="ECO:0007669"/>
    <property type="project" value="UniProtKB-KW"/>
</dbReference>
<accession>A0A2M9XCR5</accession>
<proteinExistence type="inferred from homology"/>
<dbReference type="PANTHER" id="PTHR23407">
    <property type="entry name" value="ATPASE INHIBITOR/5-FORMYLTETRAHYDROFOLATE CYCLO-LIGASE"/>
    <property type="match status" value="1"/>
</dbReference>
<comment type="cofactor">
    <cofactor evidence="5">
        <name>Mg(2+)</name>
        <dbReference type="ChEBI" id="CHEBI:18420"/>
    </cofactor>
</comment>
<keyword evidence="7" id="KW-1185">Reference proteome</keyword>
<feature type="binding site" evidence="4">
    <location>
        <position position="51"/>
    </location>
    <ligand>
        <name>substrate</name>
    </ligand>
</feature>
<comment type="catalytic activity">
    <reaction evidence="5">
        <text>(6S)-5-formyl-5,6,7,8-tetrahydrofolate + ATP = (6R)-5,10-methenyltetrahydrofolate + ADP + phosphate</text>
        <dbReference type="Rhea" id="RHEA:10488"/>
        <dbReference type="ChEBI" id="CHEBI:30616"/>
        <dbReference type="ChEBI" id="CHEBI:43474"/>
        <dbReference type="ChEBI" id="CHEBI:57455"/>
        <dbReference type="ChEBI" id="CHEBI:57457"/>
        <dbReference type="ChEBI" id="CHEBI:456216"/>
        <dbReference type="EC" id="6.3.3.2"/>
    </reaction>
</comment>
<evidence type="ECO:0000256" key="4">
    <source>
        <dbReference type="PIRSR" id="PIRSR006806-1"/>
    </source>
</evidence>
<feature type="binding site" evidence="4">
    <location>
        <begin position="131"/>
        <end position="139"/>
    </location>
    <ligand>
        <name>ATP</name>
        <dbReference type="ChEBI" id="CHEBI:30616"/>
    </ligand>
</feature>
<keyword evidence="2 4" id="KW-0547">Nucleotide-binding</keyword>
<dbReference type="RefSeq" id="WP_100706825.1">
    <property type="nucleotide sequence ID" value="NZ_NPDL01000011.1"/>
</dbReference>
<dbReference type="Pfam" id="PF01812">
    <property type="entry name" value="5-FTHF_cyc-lig"/>
    <property type="match status" value="1"/>
</dbReference>
<evidence type="ECO:0000256" key="3">
    <source>
        <dbReference type="ARBA" id="ARBA00022840"/>
    </source>
</evidence>
<feature type="binding site" evidence="4">
    <location>
        <begin position="4"/>
        <end position="8"/>
    </location>
    <ligand>
        <name>ATP</name>
        <dbReference type="ChEBI" id="CHEBI:30616"/>
    </ligand>
</feature>
<dbReference type="InterPro" id="IPR037171">
    <property type="entry name" value="NagB/RpiA_transferase-like"/>
</dbReference>
<dbReference type="PANTHER" id="PTHR23407:SF1">
    <property type="entry name" value="5-FORMYLTETRAHYDROFOLATE CYCLO-LIGASE"/>
    <property type="match status" value="1"/>
</dbReference>
<dbReference type="PIRSF" id="PIRSF006806">
    <property type="entry name" value="FTHF_cligase"/>
    <property type="match status" value="1"/>
</dbReference>
<dbReference type="GO" id="GO:0009396">
    <property type="term" value="P:folic acid-containing compound biosynthetic process"/>
    <property type="evidence" value="ECO:0007669"/>
    <property type="project" value="TreeGrafter"/>
</dbReference>
<dbReference type="InterPro" id="IPR024185">
    <property type="entry name" value="FTHF_cligase-like_sf"/>
</dbReference>
<keyword evidence="3 4" id="KW-0067">ATP-binding</keyword>
<dbReference type="GO" id="GO:0046872">
    <property type="term" value="F:metal ion binding"/>
    <property type="evidence" value="ECO:0007669"/>
    <property type="project" value="UniProtKB-KW"/>
</dbReference>
<dbReference type="OrthoDB" id="9801938at2"/>
<feature type="binding site" evidence="4">
    <location>
        <position position="56"/>
    </location>
    <ligand>
        <name>substrate</name>
    </ligand>
</feature>
<dbReference type="GO" id="GO:0030272">
    <property type="term" value="F:5-formyltetrahydrofolate cyclo-ligase activity"/>
    <property type="evidence" value="ECO:0007669"/>
    <property type="project" value="UniProtKB-EC"/>
</dbReference>
<dbReference type="EMBL" id="NPDN01000005">
    <property type="protein sequence ID" value="PJZ25483.1"/>
    <property type="molecule type" value="Genomic_DNA"/>
</dbReference>
<reference evidence="6 7" key="1">
    <citation type="submission" date="2017-07" db="EMBL/GenBank/DDBJ databases">
        <title>Leptospira spp. isolated from tropical soils.</title>
        <authorList>
            <person name="Thibeaux R."/>
            <person name="Iraola G."/>
            <person name="Ferres I."/>
            <person name="Bierque E."/>
            <person name="Girault D."/>
            <person name="Soupe-Gilbert M.-E."/>
            <person name="Picardeau M."/>
            <person name="Goarant C."/>
        </authorList>
    </citation>
    <scope>NUCLEOTIDE SEQUENCE [LARGE SCALE GENOMIC DNA]</scope>
    <source>
        <strain evidence="6 7">MCA1-C-A1</strain>
    </source>
</reference>
<dbReference type="Proteomes" id="UP000232196">
    <property type="component" value="Unassembled WGS sequence"/>
</dbReference>
<dbReference type="NCBIfam" id="TIGR02727">
    <property type="entry name" value="MTHFS_bact"/>
    <property type="match status" value="1"/>
</dbReference>
<evidence type="ECO:0000256" key="1">
    <source>
        <dbReference type="ARBA" id="ARBA00010638"/>
    </source>
</evidence>
<keyword evidence="5" id="KW-0460">Magnesium</keyword>
<keyword evidence="5" id="KW-0479">Metal-binding</keyword>